<sequence>MSLVVLLLGMGILMGAAAHTSLTVFTVLAAAIAAWLLGFAVREGIARRHR</sequence>
<accession>A0A1H6CWH0</accession>
<keyword evidence="2" id="KW-1185">Reference proteome</keyword>
<gene>
    <name evidence="1" type="ORF">SAMN05216223_110214</name>
</gene>
<dbReference type="Proteomes" id="UP000236754">
    <property type="component" value="Unassembled WGS sequence"/>
</dbReference>
<dbReference type="RefSeq" id="WP_200823366.1">
    <property type="nucleotide sequence ID" value="NZ_FNVU01000010.1"/>
</dbReference>
<reference evidence="1 2" key="1">
    <citation type="submission" date="2016-10" db="EMBL/GenBank/DDBJ databases">
        <authorList>
            <person name="de Groot N.N."/>
        </authorList>
    </citation>
    <scope>NUCLEOTIDE SEQUENCE [LARGE SCALE GENOMIC DNA]</scope>
    <source>
        <strain evidence="1 2">CGMCC 4.2023</strain>
    </source>
</reference>
<dbReference type="AlphaFoldDB" id="A0A1H6CWH0"/>
<protein>
    <submittedName>
        <fullName evidence="1">Uncharacterized protein</fullName>
    </submittedName>
</protein>
<name>A0A1H6CWH0_9ACTN</name>
<organism evidence="1 2">
    <name type="scientific">Actinacidiphila yanglinensis</name>
    <dbReference type="NCBI Taxonomy" id="310779"/>
    <lineage>
        <taxon>Bacteria</taxon>
        <taxon>Bacillati</taxon>
        <taxon>Actinomycetota</taxon>
        <taxon>Actinomycetes</taxon>
        <taxon>Kitasatosporales</taxon>
        <taxon>Streptomycetaceae</taxon>
        <taxon>Actinacidiphila</taxon>
    </lineage>
</organism>
<evidence type="ECO:0000313" key="2">
    <source>
        <dbReference type="Proteomes" id="UP000236754"/>
    </source>
</evidence>
<evidence type="ECO:0000313" key="1">
    <source>
        <dbReference type="EMBL" id="SEG77362.1"/>
    </source>
</evidence>
<proteinExistence type="predicted"/>
<dbReference type="EMBL" id="FNVU01000010">
    <property type="protein sequence ID" value="SEG77362.1"/>
    <property type="molecule type" value="Genomic_DNA"/>
</dbReference>